<keyword evidence="1" id="KW-0285">Flavoprotein</keyword>
<dbReference type="EMBL" id="JAULBC010000001">
    <property type="protein sequence ID" value="MEX6686143.1"/>
    <property type="molecule type" value="Genomic_DNA"/>
</dbReference>
<dbReference type="Pfam" id="PF04030">
    <property type="entry name" value="ALO"/>
    <property type="match status" value="1"/>
</dbReference>
<accession>A0ABV3Z8G1</accession>
<name>A0ABV3Z8G1_9BACT</name>
<dbReference type="SUPFAM" id="SSF56176">
    <property type="entry name" value="FAD-binding/transporter-associated domain-like"/>
    <property type="match status" value="1"/>
</dbReference>
<keyword evidence="1" id="KW-0274">FAD</keyword>
<dbReference type="InterPro" id="IPR016171">
    <property type="entry name" value="Vanillyl_alc_oxidase_C-sub2"/>
</dbReference>
<dbReference type="PANTHER" id="PTHR43762:SF1">
    <property type="entry name" value="D-ARABINONO-1,4-LACTONE OXIDASE"/>
    <property type="match status" value="1"/>
</dbReference>
<dbReference type="PROSITE" id="PS51387">
    <property type="entry name" value="FAD_PCMH"/>
    <property type="match status" value="1"/>
</dbReference>
<dbReference type="Gene3D" id="3.30.70.2520">
    <property type="match status" value="1"/>
</dbReference>
<dbReference type="Pfam" id="PF01565">
    <property type="entry name" value="FAD_binding_4"/>
    <property type="match status" value="1"/>
</dbReference>
<dbReference type="Proteomes" id="UP001560573">
    <property type="component" value="Unassembled WGS sequence"/>
</dbReference>
<evidence type="ECO:0000259" key="3">
    <source>
        <dbReference type="PROSITE" id="PS51387"/>
    </source>
</evidence>
<reference evidence="4 5" key="1">
    <citation type="submission" date="2023-07" db="EMBL/GenBank/DDBJ databases">
        <authorList>
            <person name="Lian W.-H."/>
        </authorList>
    </citation>
    <scope>NUCLEOTIDE SEQUENCE [LARGE SCALE GENOMIC DNA]</scope>
    <source>
        <strain evidence="4 5">SYSU DXS3180</strain>
    </source>
</reference>
<organism evidence="4 5">
    <name type="scientific">Danxiaibacter flavus</name>
    <dbReference type="NCBI Taxonomy" id="3049108"/>
    <lineage>
        <taxon>Bacteria</taxon>
        <taxon>Pseudomonadati</taxon>
        <taxon>Bacteroidota</taxon>
        <taxon>Chitinophagia</taxon>
        <taxon>Chitinophagales</taxon>
        <taxon>Chitinophagaceae</taxon>
        <taxon>Danxiaibacter</taxon>
    </lineage>
</organism>
<feature type="domain" description="FAD-binding PCMH-type" evidence="3">
    <location>
        <begin position="45"/>
        <end position="211"/>
    </location>
</feature>
<dbReference type="InterPro" id="IPR016167">
    <property type="entry name" value="FAD-bd_PCMH_sub1"/>
</dbReference>
<keyword evidence="2" id="KW-0560">Oxidoreductase</keyword>
<proteinExistence type="predicted"/>
<dbReference type="InterPro" id="IPR007173">
    <property type="entry name" value="ALO_C"/>
</dbReference>
<protein>
    <submittedName>
        <fullName evidence="4">FAD-binding protein</fullName>
    </submittedName>
</protein>
<dbReference type="InterPro" id="IPR016166">
    <property type="entry name" value="FAD-bd_PCMH"/>
</dbReference>
<gene>
    <name evidence="4" type="ORF">QTN47_01485</name>
</gene>
<evidence type="ECO:0000313" key="4">
    <source>
        <dbReference type="EMBL" id="MEX6686143.1"/>
    </source>
</evidence>
<dbReference type="InterPro" id="IPR006094">
    <property type="entry name" value="Oxid_FAD_bind_N"/>
</dbReference>
<dbReference type="Gene3D" id="3.30.70.2530">
    <property type="match status" value="1"/>
</dbReference>
<evidence type="ECO:0000313" key="5">
    <source>
        <dbReference type="Proteomes" id="UP001560573"/>
    </source>
</evidence>
<dbReference type="RefSeq" id="WP_369327532.1">
    <property type="nucleotide sequence ID" value="NZ_JAULBC010000001.1"/>
</dbReference>
<dbReference type="Gene3D" id="3.30.465.10">
    <property type="match status" value="1"/>
</dbReference>
<dbReference type="Gene3D" id="1.10.45.10">
    <property type="entry name" value="Vanillyl-alcohol Oxidase, Chain A, domain 4"/>
    <property type="match status" value="1"/>
</dbReference>
<dbReference type="InterPro" id="IPR010031">
    <property type="entry name" value="FAD_lactone_oxidase-like"/>
</dbReference>
<evidence type="ECO:0000256" key="2">
    <source>
        <dbReference type="ARBA" id="ARBA00023002"/>
    </source>
</evidence>
<dbReference type="InterPro" id="IPR036318">
    <property type="entry name" value="FAD-bd_PCMH-like_sf"/>
</dbReference>
<evidence type="ECO:0000256" key="1">
    <source>
        <dbReference type="ARBA" id="ARBA00022827"/>
    </source>
</evidence>
<dbReference type="InterPro" id="IPR016169">
    <property type="entry name" value="FAD-bd_PCMH_sub2"/>
</dbReference>
<keyword evidence="5" id="KW-1185">Reference proteome</keyword>
<dbReference type="PIRSF" id="PIRSF000136">
    <property type="entry name" value="LGO_GLO"/>
    <property type="match status" value="1"/>
</dbReference>
<dbReference type="Gene3D" id="3.30.43.10">
    <property type="entry name" value="Uridine Diphospho-n-acetylenolpyruvylglucosamine Reductase, domain 2"/>
    <property type="match status" value="1"/>
</dbReference>
<comment type="caution">
    <text evidence="4">The sequence shown here is derived from an EMBL/GenBank/DDBJ whole genome shotgun (WGS) entry which is preliminary data.</text>
</comment>
<sequence length="454" mass="50592">MDKRTFIQTMSVLTGGVILSDLTGCNSSQKPTPMNGHLTNWAGNLTYSTDHVHYPTSVEQVQEVVKKCNKIRALGSRHSFNTIADSTENQLSLQQMNKVLSLDKTANTITVQSGTRYGDFAPYLDENGYALANLASLPHITVAGACATGTHGSGVDNGNLSTSVSAIEFVNAAGDVVALSKNKDGDKFYGAVVNLGAIGILSKVTLDIIPTFKMKQVVYLNMPMEELRNNFADLESKGYSVSLFTDWKNKNINEVWIKSRVVDDDNTTAAPELYGAKLATKNMHPIADQSAENVTDQMGIPGTWYERMPHFKMGFKPSAGKELQAEYFVPIENAYEAIMAVQKLNEKISPHLFITEIRTIKTDELWMSPCYRQTSVAIHFTWKQETDAVMSLLPLIEAQLSPFNAKPHWAKLFTMQPRILQSRYKRLSDFKQLVAEYDPSGKFKNEFLQKNIYS</sequence>
<dbReference type="PANTHER" id="PTHR43762">
    <property type="entry name" value="L-GULONOLACTONE OXIDASE"/>
    <property type="match status" value="1"/>
</dbReference>